<keyword evidence="2" id="KW-1185">Reference proteome</keyword>
<dbReference type="Proteomes" id="UP001497535">
    <property type="component" value="Unassembled WGS sequence"/>
</dbReference>
<organism evidence="1 2">
    <name type="scientific">Meloidogyne enterolobii</name>
    <name type="common">Root-knot nematode worm</name>
    <name type="synonym">Meloidogyne mayaguensis</name>
    <dbReference type="NCBI Taxonomy" id="390850"/>
    <lineage>
        <taxon>Eukaryota</taxon>
        <taxon>Metazoa</taxon>
        <taxon>Ecdysozoa</taxon>
        <taxon>Nematoda</taxon>
        <taxon>Chromadorea</taxon>
        <taxon>Rhabditida</taxon>
        <taxon>Tylenchina</taxon>
        <taxon>Tylenchomorpha</taxon>
        <taxon>Tylenchoidea</taxon>
        <taxon>Meloidogynidae</taxon>
        <taxon>Meloidogyninae</taxon>
        <taxon>Meloidogyne</taxon>
    </lineage>
</organism>
<protein>
    <submittedName>
        <fullName evidence="1">Uncharacterized protein</fullName>
    </submittedName>
</protein>
<name>A0ACB0ZM35_MELEN</name>
<comment type="caution">
    <text evidence="1">The sequence shown here is derived from an EMBL/GenBank/DDBJ whole genome shotgun (WGS) entry which is preliminary data.</text>
</comment>
<reference evidence="1" key="1">
    <citation type="submission" date="2023-11" db="EMBL/GenBank/DDBJ databases">
        <authorList>
            <person name="Poullet M."/>
        </authorList>
    </citation>
    <scope>NUCLEOTIDE SEQUENCE</scope>
    <source>
        <strain evidence="1">E1834</strain>
    </source>
</reference>
<dbReference type="EMBL" id="CAVMJV010000038">
    <property type="protein sequence ID" value="CAK5079492.1"/>
    <property type="molecule type" value="Genomic_DNA"/>
</dbReference>
<gene>
    <name evidence="1" type="ORF">MENTE1834_LOCUS26605</name>
</gene>
<evidence type="ECO:0000313" key="1">
    <source>
        <dbReference type="EMBL" id="CAK5079492.1"/>
    </source>
</evidence>
<proteinExistence type="predicted"/>
<evidence type="ECO:0000313" key="2">
    <source>
        <dbReference type="Proteomes" id="UP001497535"/>
    </source>
</evidence>
<accession>A0ACB0ZM35</accession>
<sequence>MVELLAMQSTILGEQQQINKKGGENLLTEELALDVFGEEEEGESAANGLSTQISEREQREIGGEPGGGQTLKKVIIFVTRKPLNFFLSPVFFAQFLWGINISTHTWDGGLFEFWHLNVQ</sequence>